<protein>
    <submittedName>
        <fullName evidence="4">Ig-like domain repeat protein</fullName>
    </submittedName>
</protein>
<feature type="region of interest" description="Disordered" evidence="1">
    <location>
        <begin position="1289"/>
        <end position="1313"/>
    </location>
</feature>
<feature type="domain" description="Bacterial Ig-like" evidence="3">
    <location>
        <begin position="1921"/>
        <end position="2001"/>
    </location>
</feature>
<sequence length="2088" mass="217994">MPDQTELPTPKLESVIDTVGSVTGPLAPHDATDDTRPTFNGQGTPGNVIDIYDQGSLIGRVDINSGGQWSFTPSVPLEEGAHSITTVEKDPAGNTSAPSDPFDFIVDTTPPDAPVITTVYDDQGSKTGNLVAGETTDDDKPTVSGTAEPQATVVLYDNGKEVGRTTADANGNWSLEPKLPLANGNHTLTTQAIDKAGNVSVPSAGFDFVLANNGQPNKPDINDVLVEDDKGPITGPIHDGDTTDDDTPTLSGTGKPGDTIGVIVDGNEAGNTVVDDNGNWTWTPDQPLGEGEHDIGIVVKNPAGNTSPPSDTITVIVDTTPPDAPVISAVYDDQGSKTGNLVPGETTDDDKPTVSGTAEPQATVVLYDNGKEVGRTTADANGNWSLEPKLPLANGNHTLTTQAIDKAGNVSVPSAGFDFVLANNGQPNKPDINDVLVEDDKGPITGPIHDGDTTDDDTPTLSGTGKPGDTIGVIVDGNEAGNTVVDDNGNWTWTPDQPLGEGEHDIGIVVKDPAGNTSAPSDPFDFIVDTTPPDAPVITTVYDDQGSKTGNLVAGETTDDDKPTVSGTAEPQATVVLYDNGKEVGRTTADANGNWSLEPKLPLANGNHTLTTQAIDKAGNVSVPSAGFDFVLANNGQPNKPDINDVLVEDDKGPITGPIHDGDTTDDDTPTLSGTGKPGDTIGVIVDGNEAGNTVVDDNGNWTWTPDQPLGEGEHDIGIVVKDPAGNTSAPSDPFDFIVDTTPPDAPVITTVYDDQGSKTGNLVPGETTDDDKPTVSGTAEPQATVVLYDNGKEVGRTTADANGNWSLEPKLPLANGNHTLTTQAIDKAGNVSVPSAGFDFVLANNGQPNKPDINDVLVEDDKGPITGPIHDGDTTDDDTPTLSGTGKPGDTIGVIVDGNEAGNTVVDDNGNWTWTPDQPLGEGEHDIGIVVKDPAGNTSAPSDPFDFIVDTTPPDAPVITTVYDDQGSKTGNLVPGETTDDDKPTVSGTAEPQATVVLYDNGKEVGRTTADANGNWSLEPKLPLANGNHTLTTQAIDKAGNVSVPSAGFDFVLANNGQPNKPDINDVLVEDDKGPITGPIHDGDTTDDDTPTLSGTGKPGDTIGVIVDGNEAGNTVVDDNGNWTWTPDQPLGEGEHDIGIVVKDPAGNTSAPSDPFDFIVDTTPPDAPVITTVYDDQGSKTGNLVAGETTDDDKPTVSGTAEPQATVVLYDNGKEVGRTTADANGNWSLEPKLPLANGNHTLTTQAIDKAGNVSVPSAGFDFVLANNGQPNKPDINDVLVEDDKGPITGPIHDGDTTDDDTPTLSGTGKPGDTIGVIVDGNEAGNTVVDDNGNWTWTPDQPLGEGEHDIGIVVKDPAGNTSPPSDTITVIVDTTPPAPPYIAAVYDDQGSKTGNLVPGETTDDDRPTVSGIWTEPNATVVLYDNGVEIGRTVADANGNWSLEPTQPLANGAHLLTAKAIDPAGNISGPSTGFHFTVAPLVKPNAPTIDSVYDDEDIRVGYLQPGDITDDWTPLIAGSADAGAKVNIYANDELIGTATAGSDGKWTFDRADLDEGLVVLTARTESSAGNLSEPSAPFELNLDFSAPWRPYLERIVDDTGPVQGNVYHNTTTDDRTPTLVGTGQPGDRIIVRDNGTIIGETLVDEKGEWSFTPSTPLSEGRHDFNVKATTANGRESGWMVDDETIFIDLTPPEPPVILTLQDNSGHVVGDIPQGGVSDEEVPIATGTAEPFSTVIMYNAEGTVVGQSKADATGFWRLFVSVPLALGPQSLTVTATDKAGNTSQPSEPREFTKLESGTPGKPVIEGVYDDQGRIVGNVPHEGLTDDTRPLVHGTAQPGTLVKLYSLYTLVGEVIADQNGRWELEVDLGSIGIYHNLTARATTAAGNFSELSDPYIIYIDTSVPPAPSAEIHDDVGIKQGELGYGETTDDAMPLIIGRGREGDSIFITVDGDVIAEVKVNPQGEWRYAFDKPLADGPHVITFQAMSETGLLGKVSEDYRITVDTSSLGRMAPETAGAPDLPLTGRSVLSLEDVLGQDDTELFRPDASKPALEAMTPKEANTQDSAEPRWAHTVIDTQLWEQLETNPPFPLA</sequence>
<feature type="region of interest" description="Disordered" evidence="1">
    <location>
        <begin position="21"/>
        <end position="46"/>
    </location>
</feature>
<feature type="region of interest" description="Disordered" evidence="1">
    <location>
        <begin position="2041"/>
        <end position="2066"/>
    </location>
</feature>
<feature type="domain" description="Bacterial Ig-like" evidence="3">
    <location>
        <begin position="19"/>
        <end position="108"/>
    </location>
</feature>
<feature type="region of interest" description="Disordered" evidence="1">
    <location>
        <begin position="1774"/>
        <end position="1798"/>
    </location>
</feature>
<organism evidence="4 5">
    <name type="scientific">Metapseudomonas otitidis</name>
    <dbReference type="NCBI Taxonomy" id="319939"/>
    <lineage>
        <taxon>Bacteria</taxon>
        <taxon>Pseudomonadati</taxon>
        <taxon>Pseudomonadota</taxon>
        <taxon>Gammaproteobacteria</taxon>
        <taxon>Pseudomonadales</taxon>
        <taxon>Pseudomonadaceae</taxon>
        <taxon>Metapseudomonas</taxon>
    </lineage>
</organism>
<dbReference type="InterPro" id="IPR041498">
    <property type="entry name" value="Big_6"/>
</dbReference>
<feature type="region of interest" description="Disordered" evidence="1">
    <location>
        <begin position="656"/>
        <end position="680"/>
    </location>
</feature>
<reference evidence="4 5" key="1">
    <citation type="journal article" date="2020" name="Microbiol. Resour. Announc.">
        <title>Complete genome sequence of Pseudomonas otitidis strain MrB4, isolated from Lake Biwa in Japan.</title>
        <authorList>
            <person name="Miyazaki K."/>
            <person name="Hase E."/>
            <person name="Maruya T."/>
        </authorList>
    </citation>
    <scope>NUCLEOTIDE SEQUENCE [LARGE SCALE GENOMIC DNA]</scope>
    <source>
        <strain evidence="4 5">MrB4</strain>
    </source>
</reference>
<feature type="region of interest" description="Disordered" evidence="1">
    <location>
        <begin position="1389"/>
        <end position="1410"/>
    </location>
</feature>
<feature type="domain" description="Bacterial Ig-like" evidence="3">
    <location>
        <begin position="1607"/>
        <end position="1675"/>
    </location>
</feature>
<evidence type="ECO:0000313" key="4">
    <source>
        <dbReference type="EMBL" id="BCA31499.1"/>
    </source>
</evidence>
<feature type="domain" description="Bacterial Ig-like" evidence="3">
    <location>
        <begin position="1175"/>
        <end position="1262"/>
    </location>
</feature>
<gene>
    <name evidence="4" type="ORF">PtoMrB4_54760</name>
</gene>
<dbReference type="Proteomes" id="UP000501237">
    <property type="component" value="Chromosome"/>
</dbReference>
<feature type="region of interest" description="Disordered" evidence="1">
    <location>
        <begin position="754"/>
        <end position="778"/>
    </location>
</feature>
<feature type="domain" description="Bacterial Ig-like" evidence="3">
    <location>
        <begin position="333"/>
        <end position="418"/>
    </location>
</feature>
<dbReference type="Pfam" id="PF19077">
    <property type="entry name" value="Big_13"/>
    <property type="match status" value="17"/>
</dbReference>
<feature type="region of interest" description="Disordered" evidence="1">
    <location>
        <begin position="866"/>
        <end position="891"/>
    </location>
</feature>
<proteinExistence type="predicted"/>
<evidence type="ECO:0000259" key="2">
    <source>
        <dbReference type="Pfam" id="PF17936"/>
    </source>
</evidence>
<feature type="domain" description="Bacterial Ig-like" evidence="3">
    <location>
        <begin position="441"/>
        <end position="530"/>
    </location>
</feature>
<name>A0A679GVI9_9GAMM</name>
<dbReference type="Gene3D" id="2.60.40.10">
    <property type="entry name" value="Immunoglobulins"/>
    <property type="match status" value="10"/>
</dbReference>
<feature type="domain" description="Bacterial Ig-like" evidence="3">
    <location>
        <begin position="1285"/>
        <end position="1374"/>
    </location>
</feature>
<dbReference type="Gene3D" id="3.30.420.430">
    <property type="match status" value="8"/>
</dbReference>
<accession>A0A679GVI9</accession>
<feature type="region of interest" description="Disordered" evidence="1">
    <location>
        <begin position="1078"/>
        <end position="1102"/>
    </location>
</feature>
<dbReference type="EMBL" id="AP022642">
    <property type="protein sequence ID" value="BCA31499.1"/>
    <property type="molecule type" value="Genomic_DNA"/>
</dbReference>
<feature type="domain" description="Bacterial Ig" evidence="2">
    <location>
        <begin position="1724"/>
        <end position="1784"/>
    </location>
</feature>
<feature type="domain" description="Bacterial Ig-like" evidence="3">
    <location>
        <begin position="863"/>
        <end position="952"/>
    </location>
</feature>
<evidence type="ECO:0000259" key="3">
    <source>
        <dbReference type="Pfam" id="PF19077"/>
    </source>
</evidence>
<feature type="region of interest" description="Disordered" evidence="1">
    <location>
        <begin position="234"/>
        <end position="258"/>
    </location>
</feature>
<feature type="domain" description="Bacterial Ig-like" evidence="3">
    <location>
        <begin position="652"/>
        <end position="741"/>
    </location>
</feature>
<feature type="domain" description="Bacterial Ig-like" evidence="3">
    <location>
        <begin position="965"/>
        <end position="1051"/>
    </location>
</feature>
<feature type="domain" description="Bacterial Ig-like" evidence="3">
    <location>
        <begin position="754"/>
        <end position="840"/>
    </location>
</feature>
<feature type="domain" description="Bacterial Ig-like" evidence="3">
    <location>
        <begin position="1388"/>
        <end position="1477"/>
    </location>
</feature>
<dbReference type="Pfam" id="PF17936">
    <property type="entry name" value="Big_6"/>
    <property type="match status" value="1"/>
</dbReference>
<dbReference type="InterPro" id="IPR044016">
    <property type="entry name" value="Big_13"/>
</dbReference>
<evidence type="ECO:0000313" key="5">
    <source>
        <dbReference type="Proteomes" id="UP000501237"/>
    </source>
</evidence>
<feature type="region of interest" description="Disordered" evidence="1">
    <location>
        <begin position="444"/>
        <end position="469"/>
    </location>
</feature>
<dbReference type="InterPro" id="IPR013783">
    <property type="entry name" value="Ig-like_fold"/>
</dbReference>
<dbReference type="NCBIfam" id="NF033510">
    <property type="entry name" value="Ca_tandemer"/>
    <property type="match status" value="17"/>
</dbReference>
<evidence type="ECO:0000256" key="1">
    <source>
        <dbReference type="SAM" id="MobiDB-lite"/>
    </source>
</evidence>
<feature type="domain" description="Bacterial Ig-like" evidence="3">
    <location>
        <begin position="542"/>
        <end position="629"/>
    </location>
</feature>
<feature type="region of interest" description="Disordered" evidence="1">
    <location>
        <begin position="965"/>
        <end position="989"/>
    </location>
</feature>
<feature type="domain" description="Bacterial Ig-like" evidence="3">
    <location>
        <begin position="1074"/>
        <end position="1163"/>
    </location>
</feature>
<feature type="domain" description="Bacterial Ig-like" evidence="3">
    <location>
        <begin position="120"/>
        <end position="207"/>
    </location>
</feature>
<feature type="compositionally biased region" description="Polar residues" evidence="1">
    <location>
        <begin position="1774"/>
        <end position="1784"/>
    </location>
</feature>
<dbReference type="KEGG" id="poj:PtoMrB4_54760"/>
<feature type="domain" description="Bacterial Ig-like" evidence="3">
    <location>
        <begin position="1503"/>
        <end position="1582"/>
    </location>
</feature>
<feature type="domain" description="Bacterial Ig-like" evidence="3">
    <location>
        <begin position="230"/>
        <end position="319"/>
    </location>
</feature>
<feature type="region of interest" description="Disordered" evidence="1">
    <location>
        <begin position="333"/>
        <end position="356"/>
    </location>
</feature>